<sequence length="315" mass="34934">MSNISSFDQDSRVTQLDSAAFSASLTKSFCVGNVPNGGYVASIFLRVASAYLSPRKQPDPIAAHWQFLIATHAGPAILIVEDAKPGRGTSVLHVTLYQGELLDQSPWVSSKTKKRAVAYITSTSLEREKGVTLSTGFVLKDGPPSVDLEKLAHGTETDWERLYMPIFDYVPMLEKLEYYVPKACRYRPATYDFWLRSANGEPFTNASLGWVCDQGPPLIVESFRPLSPDAKIPEGGFAHDKIFWYPTVTMSLDVKKALPAEGEEWLRLRVSAKVLRNGRYDAEVIVFDVKGDIVALSNHVALAVDIERNYSKGKL</sequence>
<dbReference type="PANTHER" id="PTHR38110:SF1">
    <property type="entry name" value="THIOESTERASE DOMAIN-CONTAINING PROTEIN"/>
    <property type="match status" value="1"/>
</dbReference>
<evidence type="ECO:0000313" key="4">
    <source>
        <dbReference type="Proteomes" id="UP000777438"/>
    </source>
</evidence>
<dbReference type="InterPro" id="IPR052389">
    <property type="entry name" value="Sec_Metab_Biosynth-Assoc"/>
</dbReference>
<dbReference type="InterPro" id="IPR042171">
    <property type="entry name" value="Acyl-CoA_hotdog"/>
</dbReference>
<feature type="domain" description="Acyl-CoA thioesterase-like N-terminal HotDog" evidence="1">
    <location>
        <begin position="28"/>
        <end position="100"/>
    </location>
</feature>
<gene>
    <name evidence="3" type="ORF">B0T10DRAFT_78520</name>
</gene>
<dbReference type="Pfam" id="PF20789">
    <property type="entry name" value="4HBT_3C"/>
    <property type="match status" value="1"/>
</dbReference>
<dbReference type="Gene3D" id="2.40.160.210">
    <property type="entry name" value="Acyl-CoA thioesterase, double hotdog domain"/>
    <property type="match status" value="1"/>
</dbReference>
<dbReference type="InterPro" id="IPR029069">
    <property type="entry name" value="HotDog_dom_sf"/>
</dbReference>
<dbReference type="InterPro" id="IPR049449">
    <property type="entry name" value="TesB_ACOT8-like_N"/>
</dbReference>
<evidence type="ECO:0000259" key="1">
    <source>
        <dbReference type="Pfam" id="PF13622"/>
    </source>
</evidence>
<dbReference type="OrthoDB" id="2532955at2759"/>
<dbReference type="Pfam" id="PF13622">
    <property type="entry name" value="4HBT_3"/>
    <property type="match status" value="1"/>
</dbReference>
<proteinExistence type="predicted"/>
<evidence type="ECO:0000313" key="3">
    <source>
        <dbReference type="EMBL" id="KAH6886223.1"/>
    </source>
</evidence>
<evidence type="ECO:0000259" key="2">
    <source>
        <dbReference type="Pfam" id="PF20789"/>
    </source>
</evidence>
<reference evidence="3 4" key="1">
    <citation type="journal article" date="2021" name="Nat. Commun.">
        <title>Genetic determinants of endophytism in the Arabidopsis root mycobiome.</title>
        <authorList>
            <person name="Mesny F."/>
            <person name="Miyauchi S."/>
            <person name="Thiergart T."/>
            <person name="Pickel B."/>
            <person name="Atanasova L."/>
            <person name="Karlsson M."/>
            <person name="Huettel B."/>
            <person name="Barry K.W."/>
            <person name="Haridas S."/>
            <person name="Chen C."/>
            <person name="Bauer D."/>
            <person name="Andreopoulos W."/>
            <person name="Pangilinan J."/>
            <person name="LaButti K."/>
            <person name="Riley R."/>
            <person name="Lipzen A."/>
            <person name="Clum A."/>
            <person name="Drula E."/>
            <person name="Henrissat B."/>
            <person name="Kohler A."/>
            <person name="Grigoriev I.V."/>
            <person name="Martin F.M."/>
            <person name="Hacquard S."/>
        </authorList>
    </citation>
    <scope>NUCLEOTIDE SEQUENCE [LARGE SCALE GENOMIC DNA]</scope>
    <source>
        <strain evidence="3 4">MPI-CAGE-CH-0241</strain>
    </source>
</reference>
<dbReference type="Proteomes" id="UP000777438">
    <property type="component" value="Unassembled WGS sequence"/>
</dbReference>
<dbReference type="AlphaFoldDB" id="A0A9P9AJU3"/>
<dbReference type="EMBL" id="JAGPYM010000016">
    <property type="protein sequence ID" value="KAH6886223.1"/>
    <property type="molecule type" value="Genomic_DNA"/>
</dbReference>
<protein>
    <submittedName>
        <fullName evidence="3">Thioesterase-like superfamily-domain-containing protein</fullName>
    </submittedName>
</protein>
<feature type="domain" description="Acyl-CoA thioesterase-like C-terminal" evidence="2">
    <location>
        <begin position="170"/>
        <end position="302"/>
    </location>
</feature>
<dbReference type="PANTHER" id="PTHR38110">
    <property type="entry name" value="CHROMOSOME 23, WHOLE GENOME SHOTGUN SEQUENCE"/>
    <property type="match status" value="1"/>
</dbReference>
<comment type="caution">
    <text evidence="3">The sequence shown here is derived from an EMBL/GenBank/DDBJ whole genome shotgun (WGS) entry which is preliminary data.</text>
</comment>
<dbReference type="SUPFAM" id="SSF54637">
    <property type="entry name" value="Thioesterase/thiol ester dehydrase-isomerase"/>
    <property type="match status" value="2"/>
</dbReference>
<dbReference type="InterPro" id="IPR049450">
    <property type="entry name" value="ACOT8-like_C"/>
</dbReference>
<accession>A0A9P9AJU3</accession>
<keyword evidence="4" id="KW-1185">Reference proteome</keyword>
<name>A0A9P9AJU3_9HYPO</name>
<organism evidence="3 4">
    <name type="scientific">Thelonectria olida</name>
    <dbReference type="NCBI Taxonomy" id="1576542"/>
    <lineage>
        <taxon>Eukaryota</taxon>
        <taxon>Fungi</taxon>
        <taxon>Dikarya</taxon>
        <taxon>Ascomycota</taxon>
        <taxon>Pezizomycotina</taxon>
        <taxon>Sordariomycetes</taxon>
        <taxon>Hypocreomycetidae</taxon>
        <taxon>Hypocreales</taxon>
        <taxon>Nectriaceae</taxon>
        <taxon>Thelonectria</taxon>
    </lineage>
</organism>